<dbReference type="Proteomes" id="UP001227230">
    <property type="component" value="Chromosome 6"/>
</dbReference>
<keyword evidence="2" id="KW-1185">Reference proteome</keyword>
<evidence type="ECO:0000313" key="1">
    <source>
        <dbReference type="EMBL" id="WJZ88766.1"/>
    </source>
</evidence>
<dbReference type="EMBL" id="CP126653">
    <property type="protein sequence ID" value="WJZ88766.1"/>
    <property type="molecule type" value="Genomic_DNA"/>
</dbReference>
<protein>
    <recommendedName>
        <fullName evidence="3">Mitochondrial protein</fullName>
    </recommendedName>
</protein>
<proteinExistence type="predicted"/>
<accession>A0ABY9C267</accession>
<dbReference type="PANTHER" id="PTHR11439:SF467">
    <property type="entry name" value="INTEGRASE CATALYTIC DOMAIN-CONTAINING PROTEIN"/>
    <property type="match status" value="1"/>
</dbReference>
<name>A0ABY9C267_VITVI</name>
<gene>
    <name evidence="1" type="ORF">VitviT2T_008038</name>
</gene>
<sequence length="127" mass="14617">MTQLDISLVVNKFNQFLHASTVQHWQAYKKVLRYLRGIIGSALKFQLVKALFLKGFTNANWANNIDDRRSTSGYCIFLGRNLIQWSSRKQNVVARSSTESEYQALAQDAIEIVWLQSLFFELGLKTV</sequence>
<dbReference type="PANTHER" id="PTHR11439">
    <property type="entry name" value="GAG-POL-RELATED RETROTRANSPOSON"/>
    <property type="match status" value="1"/>
</dbReference>
<organism evidence="1 2">
    <name type="scientific">Vitis vinifera</name>
    <name type="common">Grape</name>
    <dbReference type="NCBI Taxonomy" id="29760"/>
    <lineage>
        <taxon>Eukaryota</taxon>
        <taxon>Viridiplantae</taxon>
        <taxon>Streptophyta</taxon>
        <taxon>Embryophyta</taxon>
        <taxon>Tracheophyta</taxon>
        <taxon>Spermatophyta</taxon>
        <taxon>Magnoliopsida</taxon>
        <taxon>eudicotyledons</taxon>
        <taxon>Gunneridae</taxon>
        <taxon>Pentapetalae</taxon>
        <taxon>rosids</taxon>
        <taxon>Vitales</taxon>
        <taxon>Vitaceae</taxon>
        <taxon>Viteae</taxon>
        <taxon>Vitis</taxon>
    </lineage>
</organism>
<dbReference type="CDD" id="cd09272">
    <property type="entry name" value="RNase_HI_RT_Ty1"/>
    <property type="match status" value="1"/>
</dbReference>
<reference evidence="1 2" key="1">
    <citation type="journal article" date="2023" name="Hortic Res">
        <title>The complete reference genome for grapevine (Vitis vinifera L.) genetics and breeding.</title>
        <authorList>
            <person name="Shi X."/>
            <person name="Cao S."/>
            <person name="Wang X."/>
            <person name="Huang S."/>
            <person name="Wang Y."/>
            <person name="Liu Z."/>
            <person name="Liu W."/>
            <person name="Leng X."/>
            <person name="Peng Y."/>
            <person name="Wang N."/>
            <person name="Wang Y."/>
            <person name="Ma Z."/>
            <person name="Xu X."/>
            <person name="Zhang F."/>
            <person name="Xue H."/>
            <person name="Zhong H."/>
            <person name="Wang Y."/>
            <person name="Zhang K."/>
            <person name="Velt A."/>
            <person name="Avia K."/>
            <person name="Holtgrawe D."/>
            <person name="Grimplet J."/>
            <person name="Matus J.T."/>
            <person name="Ware D."/>
            <person name="Wu X."/>
            <person name="Wang H."/>
            <person name="Liu C."/>
            <person name="Fang Y."/>
            <person name="Rustenholz C."/>
            <person name="Cheng Z."/>
            <person name="Xiao H."/>
            <person name="Zhou Y."/>
        </authorList>
    </citation>
    <scope>NUCLEOTIDE SEQUENCE [LARGE SCALE GENOMIC DNA]</scope>
    <source>
        <strain evidence="2">cv. Pinot noir / PN40024</strain>
        <tissue evidence="1">Leaf</tissue>
    </source>
</reference>
<evidence type="ECO:0000313" key="2">
    <source>
        <dbReference type="Proteomes" id="UP001227230"/>
    </source>
</evidence>
<evidence type="ECO:0008006" key="3">
    <source>
        <dbReference type="Google" id="ProtNLM"/>
    </source>
</evidence>